<organism evidence="1 2">
    <name type="scientific">Hymenobacter nivis</name>
    <dbReference type="NCBI Taxonomy" id="1850093"/>
    <lineage>
        <taxon>Bacteria</taxon>
        <taxon>Pseudomonadati</taxon>
        <taxon>Bacteroidota</taxon>
        <taxon>Cytophagia</taxon>
        <taxon>Cytophagales</taxon>
        <taxon>Hymenobacteraceae</taxon>
        <taxon>Hymenobacter</taxon>
    </lineage>
</organism>
<dbReference type="KEGG" id="hnv:DDQ68_00940"/>
<accession>A0A2Z3GK19</accession>
<dbReference type="AlphaFoldDB" id="A0A2Z3GK19"/>
<sequence>MGISPGTTGALTAPQRPRRLGSVHLLLAVARFGEGYLWQRFRRLYLCQMWQLRLMQGWVERW</sequence>
<proteinExistence type="predicted"/>
<dbReference type="EMBL" id="CP029145">
    <property type="protein sequence ID" value="AWM31476.1"/>
    <property type="molecule type" value="Genomic_DNA"/>
</dbReference>
<reference evidence="2" key="1">
    <citation type="submission" date="2018-04" db="EMBL/GenBank/DDBJ databases">
        <title>Complete genome of Antarctic heterotrophic bacterium Hymenobacter nivis.</title>
        <authorList>
            <person name="Terashima M."/>
        </authorList>
    </citation>
    <scope>NUCLEOTIDE SEQUENCE [LARGE SCALE GENOMIC DNA]</scope>
    <source>
        <strain evidence="2">NBRC 111535</strain>
    </source>
</reference>
<protein>
    <submittedName>
        <fullName evidence="1">Uncharacterized protein</fullName>
    </submittedName>
</protein>
<name>A0A2Z3GK19_9BACT</name>
<dbReference type="Proteomes" id="UP000245999">
    <property type="component" value="Chromosome"/>
</dbReference>
<keyword evidence="2" id="KW-1185">Reference proteome</keyword>
<evidence type="ECO:0000313" key="1">
    <source>
        <dbReference type="EMBL" id="AWM31476.1"/>
    </source>
</evidence>
<evidence type="ECO:0000313" key="2">
    <source>
        <dbReference type="Proteomes" id="UP000245999"/>
    </source>
</evidence>
<gene>
    <name evidence="1" type="ORF">DDQ68_00940</name>
</gene>